<name>A0A816KJF6_BRANA</name>
<gene>
    <name evidence="1" type="ORF">DARMORV10_C05P19340.1</name>
</gene>
<sequence length="59" mass="6816">MTCYSRVISSLVTVSSRFLQRNAFVAAEFLSMESDISCPKEMKPNRLLQVFQVFVYSLF</sequence>
<protein>
    <submittedName>
        <fullName evidence="1">(rape) hypothetical protein</fullName>
    </submittedName>
</protein>
<organism evidence="1">
    <name type="scientific">Brassica napus</name>
    <name type="common">Rape</name>
    <dbReference type="NCBI Taxonomy" id="3708"/>
    <lineage>
        <taxon>Eukaryota</taxon>
        <taxon>Viridiplantae</taxon>
        <taxon>Streptophyta</taxon>
        <taxon>Embryophyta</taxon>
        <taxon>Tracheophyta</taxon>
        <taxon>Spermatophyta</taxon>
        <taxon>Magnoliopsida</taxon>
        <taxon>eudicotyledons</taxon>
        <taxon>Gunneridae</taxon>
        <taxon>Pentapetalae</taxon>
        <taxon>rosids</taxon>
        <taxon>malvids</taxon>
        <taxon>Brassicales</taxon>
        <taxon>Brassicaceae</taxon>
        <taxon>Brassiceae</taxon>
        <taxon>Brassica</taxon>
    </lineage>
</organism>
<evidence type="ECO:0000313" key="1">
    <source>
        <dbReference type="EMBL" id="CAF1927271.1"/>
    </source>
</evidence>
<dbReference type="AlphaFoldDB" id="A0A816KJF6"/>
<dbReference type="Proteomes" id="UP001295469">
    <property type="component" value="Chromosome C05"/>
</dbReference>
<dbReference type="EMBL" id="HG994369">
    <property type="protein sequence ID" value="CAF1927271.1"/>
    <property type="molecule type" value="Genomic_DNA"/>
</dbReference>
<accession>A0A816KJF6</accession>
<proteinExistence type="predicted"/>
<reference evidence="1" key="1">
    <citation type="submission" date="2021-01" db="EMBL/GenBank/DDBJ databases">
        <authorList>
            <consortium name="Genoscope - CEA"/>
            <person name="William W."/>
        </authorList>
    </citation>
    <scope>NUCLEOTIDE SEQUENCE</scope>
</reference>